<evidence type="ECO:0000256" key="1">
    <source>
        <dbReference type="ARBA" id="ARBA00004651"/>
    </source>
</evidence>
<feature type="region of interest" description="Disordered" evidence="7">
    <location>
        <begin position="724"/>
        <end position="744"/>
    </location>
</feature>
<dbReference type="InterPro" id="IPR000731">
    <property type="entry name" value="SSD"/>
</dbReference>
<feature type="transmembrane region" description="Helical" evidence="8">
    <location>
        <begin position="220"/>
        <end position="242"/>
    </location>
</feature>
<accession>A0A931D8Z1</accession>
<evidence type="ECO:0000256" key="5">
    <source>
        <dbReference type="ARBA" id="ARBA00022989"/>
    </source>
</evidence>
<feature type="transmembrane region" description="Helical" evidence="8">
    <location>
        <begin position="254"/>
        <end position="275"/>
    </location>
</feature>
<dbReference type="PANTHER" id="PTHR33406">
    <property type="entry name" value="MEMBRANE PROTEIN MJ1562-RELATED"/>
    <property type="match status" value="1"/>
</dbReference>
<feature type="transmembrane region" description="Helical" evidence="8">
    <location>
        <begin position="674"/>
        <end position="699"/>
    </location>
</feature>
<evidence type="ECO:0000259" key="9">
    <source>
        <dbReference type="PROSITE" id="PS50156"/>
    </source>
</evidence>
<evidence type="ECO:0000256" key="7">
    <source>
        <dbReference type="SAM" id="MobiDB-lite"/>
    </source>
</evidence>
<gene>
    <name evidence="10" type="ORF">IW252_000975</name>
</gene>
<sequence length="744" mass="77856">MSRQGGTDTRQSSRPRSAGRGGAVLRAAGAVAAIALWLAVMAVGGPTFGQIGSVQTTDRTTFLPESAEATRAVEWQEKFAESDAVPAIVVLESSEELAPPMAEELMAELDAASVDGRALADTAVIGPLPADDALALQLVVPLSAELDVEVGVEEVRDLAAAAVERGDFGEGAQAYVTGPAGFSADLVEAFGGIDGVLLIVALIAVLVILLVVYRSVLLPFSVLITAMAALCAAIVVVYQLAAAELIRIDGQSQGILSILVIGAATDYCLLIVARFREALMEGHSRWTAVRRAWVRSLEPIAASSGTVVVGLLCLMFSDLNSNKALGPIAASGIVFSVLAALTLLPALLGLLGRAAFWPVMPKPTSEAAHVAKRSEHRGWFAVARWVRRRHRPVWILTTLVLAAGCLGVTQLQASGVPESSLVLGSSDAREGQEAIGRHFDAGSGSPTLVYADEAVADEALETVQGTDGVASAYLTAEGGGPVRPGVDARAVEGRVQIEVTLADPADSAAAEDTVVQLRDNVHALDDESLVGGPTATALDKETTAQQDNLKIIPLVFGAILLILMLLLRSIVAPVVLILTTVLSYGTAMGVSALVFNGLYEFPGADPTVPLFGFVFLVALGVDYNIFLMSRAREEVRERGVHDGMTHALAVTGGVITSAGVVLAATFAALSVVPIMFMVQLGFIVAFGVLLDTLVVRTLLVPALSHELGRWLWWPSKLFRRPGGLRAESPDADSEADAERSAALK</sequence>
<feature type="transmembrane region" description="Helical" evidence="8">
    <location>
        <begin position="574"/>
        <end position="595"/>
    </location>
</feature>
<dbReference type="SUPFAM" id="SSF82866">
    <property type="entry name" value="Multidrug efflux transporter AcrB transmembrane domain"/>
    <property type="match status" value="2"/>
</dbReference>
<dbReference type="Pfam" id="PF03176">
    <property type="entry name" value="MMPL"/>
    <property type="match status" value="2"/>
</dbReference>
<dbReference type="Gene3D" id="1.20.1640.10">
    <property type="entry name" value="Multidrug efflux transporter AcrB transmembrane domain"/>
    <property type="match status" value="2"/>
</dbReference>
<comment type="similarity">
    <text evidence="2">Belongs to the resistance-nodulation-cell division (RND) (TC 2.A.6) family. MmpL subfamily.</text>
</comment>
<evidence type="ECO:0000313" key="10">
    <source>
        <dbReference type="EMBL" id="MBG6084208.1"/>
    </source>
</evidence>
<dbReference type="InterPro" id="IPR050545">
    <property type="entry name" value="Mycobact_MmpL"/>
</dbReference>
<evidence type="ECO:0000256" key="2">
    <source>
        <dbReference type="ARBA" id="ARBA00010157"/>
    </source>
</evidence>
<feature type="transmembrane region" description="Helical" evidence="8">
    <location>
        <begin position="647"/>
        <end position="668"/>
    </location>
</feature>
<feature type="transmembrane region" description="Helical" evidence="8">
    <location>
        <begin position="551"/>
        <end position="567"/>
    </location>
</feature>
<keyword evidence="6 8" id="KW-0472">Membrane</keyword>
<dbReference type="PROSITE" id="PS50156">
    <property type="entry name" value="SSD"/>
    <property type="match status" value="1"/>
</dbReference>
<feature type="transmembrane region" description="Helical" evidence="8">
    <location>
        <begin position="393"/>
        <end position="413"/>
    </location>
</feature>
<evidence type="ECO:0000313" key="11">
    <source>
        <dbReference type="Proteomes" id="UP000625033"/>
    </source>
</evidence>
<feature type="region of interest" description="Disordered" evidence="7">
    <location>
        <begin position="1"/>
        <end position="20"/>
    </location>
</feature>
<evidence type="ECO:0000256" key="4">
    <source>
        <dbReference type="ARBA" id="ARBA00022692"/>
    </source>
</evidence>
<dbReference type="GO" id="GO:0005886">
    <property type="term" value="C:plasma membrane"/>
    <property type="evidence" value="ECO:0007669"/>
    <property type="project" value="UniProtKB-SubCell"/>
</dbReference>
<dbReference type="Proteomes" id="UP000625033">
    <property type="component" value="Unassembled WGS sequence"/>
</dbReference>
<comment type="caution">
    <text evidence="10">The sequence shown here is derived from an EMBL/GenBank/DDBJ whole genome shotgun (WGS) entry which is preliminary data.</text>
</comment>
<dbReference type="InterPro" id="IPR004869">
    <property type="entry name" value="MMPL_dom"/>
</dbReference>
<keyword evidence="3" id="KW-1003">Cell membrane</keyword>
<dbReference type="PANTHER" id="PTHR33406:SF6">
    <property type="entry name" value="MEMBRANE PROTEIN YDGH-RELATED"/>
    <property type="match status" value="1"/>
</dbReference>
<proteinExistence type="inferred from homology"/>
<dbReference type="EMBL" id="JADOTZ010000001">
    <property type="protein sequence ID" value="MBG6084208.1"/>
    <property type="molecule type" value="Genomic_DNA"/>
</dbReference>
<evidence type="ECO:0000256" key="8">
    <source>
        <dbReference type="SAM" id="Phobius"/>
    </source>
</evidence>
<feature type="transmembrane region" description="Helical" evidence="8">
    <location>
        <begin position="607"/>
        <end position="626"/>
    </location>
</feature>
<feature type="transmembrane region" description="Helical" evidence="8">
    <location>
        <begin position="329"/>
        <end position="352"/>
    </location>
</feature>
<dbReference type="RefSeq" id="WP_196835550.1">
    <property type="nucleotide sequence ID" value="NZ_JADOTZ010000001.1"/>
</dbReference>
<feature type="compositionally biased region" description="Polar residues" evidence="7">
    <location>
        <begin position="1"/>
        <end position="15"/>
    </location>
</feature>
<dbReference type="AlphaFoldDB" id="A0A931D8Z1"/>
<keyword evidence="11" id="KW-1185">Reference proteome</keyword>
<feature type="transmembrane region" description="Helical" evidence="8">
    <location>
        <begin position="296"/>
        <end position="317"/>
    </location>
</feature>
<organism evidence="10 11">
    <name type="scientific">Zhihengliuella flava</name>
    <dbReference type="NCBI Taxonomy" id="1285193"/>
    <lineage>
        <taxon>Bacteria</taxon>
        <taxon>Bacillati</taxon>
        <taxon>Actinomycetota</taxon>
        <taxon>Actinomycetes</taxon>
        <taxon>Micrococcales</taxon>
        <taxon>Micrococcaceae</taxon>
        <taxon>Zhihengliuella</taxon>
    </lineage>
</organism>
<name>A0A931D8Z1_9MICC</name>
<keyword evidence="5 8" id="KW-1133">Transmembrane helix</keyword>
<reference evidence="10" key="1">
    <citation type="submission" date="2020-11" db="EMBL/GenBank/DDBJ databases">
        <title>Sequencing the genomes of 1000 actinobacteria strains.</title>
        <authorList>
            <person name="Klenk H.-P."/>
        </authorList>
    </citation>
    <scope>NUCLEOTIDE SEQUENCE</scope>
    <source>
        <strain evidence="10">DSM 26152</strain>
    </source>
</reference>
<feature type="transmembrane region" description="Helical" evidence="8">
    <location>
        <begin position="189"/>
        <end position="213"/>
    </location>
</feature>
<feature type="domain" description="SSD" evidence="9">
    <location>
        <begin position="577"/>
        <end position="705"/>
    </location>
</feature>
<comment type="subcellular location">
    <subcellularLocation>
        <location evidence="1">Cell membrane</location>
        <topology evidence="1">Multi-pass membrane protein</topology>
    </subcellularLocation>
</comment>
<evidence type="ECO:0000256" key="6">
    <source>
        <dbReference type="ARBA" id="ARBA00023136"/>
    </source>
</evidence>
<feature type="transmembrane region" description="Helical" evidence="8">
    <location>
        <begin position="21"/>
        <end position="43"/>
    </location>
</feature>
<keyword evidence="4 8" id="KW-0812">Transmembrane</keyword>
<protein>
    <submittedName>
        <fullName evidence="10">RND superfamily putative drug exporter</fullName>
    </submittedName>
</protein>
<evidence type="ECO:0000256" key="3">
    <source>
        <dbReference type="ARBA" id="ARBA00022475"/>
    </source>
</evidence>